<keyword evidence="1" id="KW-0472">Membrane</keyword>
<keyword evidence="1" id="KW-0812">Transmembrane</keyword>
<keyword evidence="1" id="KW-1133">Transmembrane helix</keyword>
<name>A0A484HEX1_9BACT</name>
<dbReference type="InterPro" id="IPR032820">
    <property type="entry name" value="ATPase_put"/>
</dbReference>
<dbReference type="EMBL" id="CAACVI010000012">
    <property type="protein sequence ID" value="VEN73780.1"/>
    <property type="molecule type" value="Genomic_DNA"/>
</dbReference>
<dbReference type="Pfam" id="PF09527">
    <property type="entry name" value="ATPase_gene1"/>
    <property type="match status" value="1"/>
</dbReference>
<gene>
    <name evidence="2" type="ORF">EPICR_20249</name>
</gene>
<dbReference type="AlphaFoldDB" id="A0A484HEX1"/>
<reference evidence="2" key="1">
    <citation type="submission" date="2019-01" db="EMBL/GenBank/DDBJ databases">
        <authorList>
            <consortium name="Genoscope - CEA"/>
            <person name="William W."/>
        </authorList>
    </citation>
    <scope>NUCLEOTIDE SEQUENCE</scope>
    <source>
        <strain evidence="2">CR-1</strain>
    </source>
</reference>
<sequence length="74" mass="8213">MKKKTRSALRELAYYSSLGFSVALSIVIGLGIGVWLDTRVFDTSPWLTLIFLVLGIAAGFRNIGHAMRKVKKTK</sequence>
<accession>A0A484HEX1</accession>
<organism evidence="2">
    <name type="scientific">uncultured Desulfobacteraceae bacterium</name>
    <dbReference type="NCBI Taxonomy" id="218296"/>
    <lineage>
        <taxon>Bacteria</taxon>
        <taxon>Pseudomonadati</taxon>
        <taxon>Thermodesulfobacteriota</taxon>
        <taxon>Desulfobacteria</taxon>
        <taxon>Desulfobacterales</taxon>
        <taxon>Desulfobacteraceae</taxon>
        <taxon>environmental samples</taxon>
    </lineage>
</organism>
<proteinExistence type="predicted"/>
<protein>
    <submittedName>
        <fullName evidence="2">F0F1 ATP synthase subunit</fullName>
    </submittedName>
</protein>
<feature type="transmembrane region" description="Helical" evidence="1">
    <location>
        <begin position="46"/>
        <end position="64"/>
    </location>
</feature>
<evidence type="ECO:0000313" key="2">
    <source>
        <dbReference type="EMBL" id="VEN73780.1"/>
    </source>
</evidence>
<feature type="transmembrane region" description="Helical" evidence="1">
    <location>
        <begin position="12"/>
        <end position="34"/>
    </location>
</feature>
<evidence type="ECO:0000256" key="1">
    <source>
        <dbReference type="SAM" id="Phobius"/>
    </source>
</evidence>